<dbReference type="KEGG" id="bbes:BESB_022170"/>
<reference evidence="1 2" key="1">
    <citation type="submission" date="2017-09" db="EMBL/GenBank/DDBJ databases">
        <title>Genome sequencing of Besnoitia besnoiti strain Bb-Ger1.</title>
        <authorList>
            <person name="Schares G."/>
            <person name="Venepally P."/>
            <person name="Lorenzi H.A."/>
        </authorList>
    </citation>
    <scope>NUCLEOTIDE SEQUENCE [LARGE SCALE GENOMIC DNA]</scope>
    <source>
        <strain evidence="1 2">Bb-Ger1</strain>
    </source>
</reference>
<organism evidence="1 2">
    <name type="scientific">Besnoitia besnoiti</name>
    <name type="common">Apicomplexan protozoan</name>
    <dbReference type="NCBI Taxonomy" id="94643"/>
    <lineage>
        <taxon>Eukaryota</taxon>
        <taxon>Sar</taxon>
        <taxon>Alveolata</taxon>
        <taxon>Apicomplexa</taxon>
        <taxon>Conoidasida</taxon>
        <taxon>Coccidia</taxon>
        <taxon>Eucoccidiorida</taxon>
        <taxon>Eimeriorina</taxon>
        <taxon>Sarcocystidae</taxon>
        <taxon>Besnoitia</taxon>
    </lineage>
</organism>
<sequence length="374" mass="42529">MSAKRLHIVARRGCRSPLRVCLFEEEREGPICSTSSLPGKLKSRQRAATFGALVRATSTGHRQPAALLPPPHGSSNVRILFAVLAKEGSERKNGHWCPFDELLGGVAALNDLRQAVLEKQARRLRELSAYYQKCQHLSEENNYLKCRQRALARQLKEVEEASRAQRDAELKKMSALNTHLLHDNMVLHTSLASLINGQPTVVAGLFEEDTIFWEVPNFALLLQGRTCTRVVSPWLKSEKRRNCRVRFLLYPFGTRQDRLAQATGKNSCEPPACGTQCPSLFVRMKGDVEATFYLFYGRRCTSPVTYKFSESLGGGRSFYRHDFCSSWRDDLRHLGEEPFYVGLSLLQCCQRSQYLIRHHDHHSADLNRRSLRLG</sequence>
<name>A0A2A9M167_BESBE</name>
<gene>
    <name evidence="1" type="ORF">BESB_022170</name>
</gene>
<dbReference type="VEuPathDB" id="ToxoDB:BESB_022170"/>
<proteinExistence type="predicted"/>
<keyword evidence="2" id="KW-1185">Reference proteome</keyword>
<accession>A0A2A9M167</accession>
<dbReference type="RefSeq" id="XP_029215734.1">
    <property type="nucleotide sequence ID" value="XM_029360919.1"/>
</dbReference>
<dbReference type="GeneID" id="40307277"/>
<dbReference type="OrthoDB" id="328258at2759"/>
<evidence type="ECO:0000313" key="1">
    <source>
        <dbReference type="EMBL" id="PFH31725.1"/>
    </source>
</evidence>
<evidence type="ECO:0000313" key="2">
    <source>
        <dbReference type="Proteomes" id="UP000224006"/>
    </source>
</evidence>
<dbReference type="AlphaFoldDB" id="A0A2A9M167"/>
<dbReference type="Proteomes" id="UP000224006">
    <property type="component" value="Chromosome XII"/>
</dbReference>
<comment type="caution">
    <text evidence="1">The sequence shown here is derived from an EMBL/GenBank/DDBJ whole genome shotgun (WGS) entry which is preliminary data.</text>
</comment>
<dbReference type="EMBL" id="NWUJ01000013">
    <property type="protein sequence ID" value="PFH31725.1"/>
    <property type="molecule type" value="Genomic_DNA"/>
</dbReference>
<protein>
    <submittedName>
        <fullName evidence="1">Uncharacterized protein</fullName>
    </submittedName>
</protein>